<organism evidence="11 12">
    <name type="scientific">Meganyctiphanes norvegica</name>
    <name type="common">Northern krill</name>
    <name type="synonym">Thysanopoda norvegica</name>
    <dbReference type="NCBI Taxonomy" id="48144"/>
    <lineage>
        <taxon>Eukaryota</taxon>
        <taxon>Metazoa</taxon>
        <taxon>Ecdysozoa</taxon>
        <taxon>Arthropoda</taxon>
        <taxon>Crustacea</taxon>
        <taxon>Multicrustacea</taxon>
        <taxon>Malacostraca</taxon>
        <taxon>Eumalacostraca</taxon>
        <taxon>Eucarida</taxon>
        <taxon>Euphausiacea</taxon>
        <taxon>Euphausiidae</taxon>
        <taxon>Meganyctiphanes</taxon>
    </lineage>
</organism>
<accession>A0AAV2SSV6</accession>
<protein>
    <recommendedName>
        <fullName evidence="10">Kinesin motor domain-containing protein</fullName>
    </recommendedName>
</protein>
<evidence type="ECO:0000256" key="3">
    <source>
        <dbReference type="ARBA" id="ARBA00022840"/>
    </source>
</evidence>
<evidence type="ECO:0000256" key="4">
    <source>
        <dbReference type="ARBA" id="ARBA00023054"/>
    </source>
</evidence>
<dbReference type="GO" id="GO:0008017">
    <property type="term" value="F:microtubule binding"/>
    <property type="evidence" value="ECO:0007669"/>
    <property type="project" value="InterPro"/>
</dbReference>
<dbReference type="AlphaFoldDB" id="A0AAV2SSV6"/>
<keyword evidence="6" id="KW-0963">Cytoplasm</keyword>
<feature type="coiled-coil region" evidence="8">
    <location>
        <begin position="124"/>
        <end position="177"/>
    </location>
</feature>
<dbReference type="EMBL" id="CAXKWB010146750">
    <property type="protein sequence ID" value="CAL4246951.1"/>
    <property type="molecule type" value="Genomic_DNA"/>
</dbReference>
<name>A0AAV2SSV6_MEGNR</name>
<comment type="caution">
    <text evidence="7">Lacks conserved residue(s) required for the propagation of feature annotation.</text>
</comment>
<feature type="region of interest" description="Disordered" evidence="9">
    <location>
        <begin position="227"/>
        <end position="247"/>
    </location>
</feature>
<keyword evidence="6" id="KW-0206">Cytoskeleton</keyword>
<comment type="caution">
    <text evidence="11">The sequence shown here is derived from an EMBL/GenBank/DDBJ whole genome shotgun (WGS) entry which is preliminary data.</text>
</comment>
<evidence type="ECO:0000259" key="10">
    <source>
        <dbReference type="PROSITE" id="PS50067"/>
    </source>
</evidence>
<reference evidence="11 12" key="1">
    <citation type="submission" date="2024-05" db="EMBL/GenBank/DDBJ databases">
        <authorList>
            <person name="Wallberg A."/>
        </authorList>
    </citation>
    <scope>NUCLEOTIDE SEQUENCE [LARGE SCALE GENOMIC DNA]</scope>
</reference>
<evidence type="ECO:0000256" key="7">
    <source>
        <dbReference type="PROSITE-ProRule" id="PRU00283"/>
    </source>
</evidence>
<evidence type="ECO:0000256" key="6">
    <source>
        <dbReference type="ARBA" id="ARBA00023212"/>
    </source>
</evidence>
<dbReference type="SMART" id="SM00129">
    <property type="entry name" value="KISc"/>
    <property type="match status" value="1"/>
</dbReference>
<dbReference type="Proteomes" id="UP001497623">
    <property type="component" value="Unassembled WGS sequence"/>
</dbReference>
<dbReference type="InterPro" id="IPR036961">
    <property type="entry name" value="Kinesin_motor_dom_sf"/>
</dbReference>
<comment type="similarity">
    <text evidence="7">Belongs to the TRAFAC class myosin-kinesin ATPase superfamily. Kinesin family.</text>
</comment>
<dbReference type="Pfam" id="PF00225">
    <property type="entry name" value="Kinesin"/>
    <property type="match status" value="1"/>
</dbReference>
<dbReference type="GO" id="GO:0005874">
    <property type="term" value="C:microtubule"/>
    <property type="evidence" value="ECO:0007669"/>
    <property type="project" value="TreeGrafter"/>
</dbReference>
<evidence type="ECO:0000313" key="11">
    <source>
        <dbReference type="EMBL" id="CAL4246951.1"/>
    </source>
</evidence>
<dbReference type="InterPro" id="IPR001752">
    <property type="entry name" value="Kinesin_motor_dom"/>
</dbReference>
<dbReference type="GO" id="GO:0007018">
    <property type="term" value="P:microtubule-based movement"/>
    <property type="evidence" value="ECO:0007669"/>
    <property type="project" value="InterPro"/>
</dbReference>
<proteinExistence type="inferred from homology"/>
<evidence type="ECO:0000313" key="12">
    <source>
        <dbReference type="Proteomes" id="UP001497623"/>
    </source>
</evidence>
<dbReference type="GO" id="GO:0003777">
    <property type="term" value="F:microtubule motor activity"/>
    <property type="evidence" value="ECO:0007669"/>
    <property type="project" value="InterPro"/>
</dbReference>
<dbReference type="PANTHER" id="PTHR47968">
    <property type="entry name" value="CENTROMERE PROTEIN E"/>
    <property type="match status" value="1"/>
</dbReference>
<feature type="domain" description="Kinesin motor" evidence="10">
    <location>
        <begin position="1"/>
        <end position="108"/>
    </location>
</feature>
<dbReference type="GO" id="GO:0000278">
    <property type="term" value="P:mitotic cell cycle"/>
    <property type="evidence" value="ECO:0007669"/>
    <property type="project" value="TreeGrafter"/>
</dbReference>
<dbReference type="SUPFAM" id="SSF52540">
    <property type="entry name" value="P-loop containing nucleoside triphosphate hydrolases"/>
    <property type="match status" value="1"/>
</dbReference>
<dbReference type="InterPro" id="IPR027417">
    <property type="entry name" value="P-loop_NTPase"/>
</dbReference>
<evidence type="ECO:0000256" key="5">
    <source>
        <dbReference type="ARBA" id="ARBA00023175"/>
    </source>
</evidence>
<evidence type="ECO:0000256" key="1">
    <source>
        <dbReference type="ARBA" id="ARBA00004245"/>
    </source>
</evidence>
<dbReference type="Gene3D" id="3.40.850.10">
    <property type="entry name" value="Kinesin motor domain"/>
    <property type="match status" value="1"/>
</dbReference>
<dbReference type="GO" id="GO:0005524">
    <property type="term" value="F:ATP binding"/>
    <property type="evidence" value="ECO:0007669"/>
    <property type="project" value="UniProtKB-KW"/>
</dbReference>
<dbReference type="PROSITE" id="PS50067">
    <property type="entry name" value="KINESIN_MOTOR_2"/>
    <property type="match status" value="1"/>
</dbReference>
<keyword evidence="2" id="KW-0547">Nucleotide-binding</keyword>
<keyword evidence="4 8" id="KW-0175">Coiled coil</keyword>
<evidence type="ECO:0000256" key="8">
    <source>
        <dbReference type="SAM" id="Coils"/>
    </source>
</evidence>
<evidence type="ECO:0000256" key="9">
    <source>
        <dbReference type="SAM" id="MobiDB-lite"/>
    </source>
</evidence>
<keyword evidence="3" id="KW-0067">ATP-binding</keyword>
<dbReference type="PANTHER" id="PTHR47968:SF75">
    <property type="entry name" value="CENTROMERE-ASSOCIATED PROTEIN E"/>
    <property type="match status" value="1"/>
</dbReference>
<evidence type="ECO:0000256" key="2">
    <source>
        <dbReference type="ARBA" id="ARBA00022741"/>
    </source>
</evidence>
<sequence length="247" mass="27843">MHVSNGIKITSYLTYLVIKVSQNPCQSNINDAVMPSHGFFKGCNLTITPMMSIDESRQYINYRDSKLTRILQLSLGGNAKTAIICTVTPASVDQTHSTLRFASGAKSIKNKPIVNEVLSDAALLKRYTKEINVLKNQLDKERNTDKAQEVEQVRELLDEEAKKNQELASRINALKEMLVVSSILPVRPQSFKSKKLRRETWAAPRAGRPLNVHLTSDSPLKPINLTHQFLRPDLPPPWSERSRRSTP</sequence>
<keyword evidence="5" id="KW-0505">Motor protein</keyword>
<keyword evidence="12" id="KW-1185">Reference proteome</keyword>
<dbReference type="InterPro" id="IPR027640">
    <property type="entry name" value="Kinesin-like_fam"/>
</dbReference>
<comment type="subcellular location">
    <subcellularLocation>
        <location evidence="1">Cytoplasm</location>
        <location evidence="1">Cytoskeleton</location>
    </subcellularLocation>
</comment>
<gene>
    <name evidence="11" type="ORF">MNOR_LOCUS41274</name>
</gene>